<dbReference type="AlphaFoldDB" id="A0A8K1FRM0"/>
<gene>
    <name evidence="1" type="ORF">Poli38472_001293</name>
</gene>
<dbReference type="Gene3D" id="3.80.10.10">
    <property type="entry name" value="Ribonuclease Inhibitor"/>
    <property type="match status" value="1"/>
</dbReference>
<evidence type="ECO:0000313" key="1">
    <source>
        <dbReference type="EMBL" id="TMW69137.1"/>
    </source>
</evidence>
<reference evidence="1" key="1">
    <citation type="submission" date="2019-03" db="EMBL/GenBank/DDBJ databases">
        <title>Long read genome sequence of the mycoparasitic Pythium oligandrum ATCC 38472 isolated from sugarbeet rhizosphere.</title>
        <authorList>
            <person name="Gaulin E."/>
        </authorList>
    </citation>
    <scope>NUCLEOTIDE SEQUENCE</scope>
    <source>
        <strain evidence="1">ATCC 38472_TT</strain>
    </source>
</reference>
<sequence>MRGVLDVLPTLRTNSEGEYPVFAAREVSFVSSYADNPFEVQTLKELMLHHSINVNYFTSETPTAAIALTTLASYYRLMLGIDPLVQCRIHQTTFALCDDIDLRLDCPFSALPHSRSLQFLSFWRGSLTRAQIPNEQWAWIGYAIFHPESPRSSWSGLKLDRTPVTRENIKILEAMAQGNNLRAIQLGLPPQNTAYHGAELRVGAFVHTEPKLDSEIYLVACKQITVDVCLLSEDELMTLPEWVGVIVPSYGIGWTLAANLQHFESRKASESCLKSLVCESRQPLIEDLERLLSVIGSRLRFLDICDNRMVDAVTLASYLHHCPVLESLRVCHDGSLWKHPTNNCPRLKKLALKLQPGVTYAAPSVDAAKTSFQNVQELRIETLALSEFEFNRDPLRAAFEVLDRLEYLHFACKESGAWLGNAPLTYEEARAESWECMGLQADNEKTDVQVNGCIAFLSVLRKQRDSAMHHVDRDILDKIFEFAIARPRKIWIDSNGRPLVRRQSTAMF</sequence>
<proteinExistence type="predicted"/>
<name>A0A8K1FRM0_PYTOL</name>
<organism evidence="1 2">
    <name type="scientific">Pythium oligandrum</name>
    <name type="common">Mycoparasitic fungus</name>
    <dbReference type="NCBI Taxonomy" id="41045"/>
    <lineage>
        <taxon>Eukaryota</taxon>
        <taxon>Sar</taxon>
        <taxon>Stramenopiles</taxon>
        <taxon>Oomycota</taxon>
        <taxon>Peronosporomycetes</taxon>
        <taxon>Pythiales</taxon>
        <taxon>Pythiaceae</taxon>
        <taxon>Pythium</taxon>
    </lineage>
</organism>
<dbReference type="Proteomes" id="UP000794436">
    <property type="component" value="Unassembled WGS sequence"/>
</dbReference>
<dbReference type="SUPFAM" id="SSF52047">
    <property type="entry name" value="RNI-like"/>
    <property type="match status" value="1"/>
</dbReference>
<evidence type="ECO:0000313" key="2">
    <source>
        <dbReference type="Proteomes" id="UP000794436"/>
    </source>
</evidence>
<keyword evidence="2" id="KW-1185">Reference proteome</keyword>
<comment type="caution">
    <text evidence="1">The sequence shown here is derived from an EMBL/GenBank/DDBJ whole genome shotgun (WGS) entry which is preliminary data.</text>
</comment>
<protein>
    <submittedName>
        <fullName evidence="1">Uncharacterized protein</fullName>
    </submittedName>
</protein>
<dbReference type="InterPro" id="IPR032675">
    <property type="entry name" value="LRR_dom_sf"/>
</dbReference>
<accession>A0A8K1FRM0</accession>
<dbReference type="EMBL" id="SPLM01000001">
    <property type="protein sequence ID" value="TMW69137.1"/>
    <property type="molecule type" value="Genomic_DNA"/>
</dbReference>